<keyword evidence="5" id="KW-0372">Hormone</keyword>
<evidence type="ECO:0000256" key="7">
    <source>
        <dbReference type="ARBA" id="ARBA00025160"/>
    </source>
</evidence>
<dbReference type="Proteomes" id="UP000694382">
    <property type="component" value="Chromosome 12"/>
</dbReference>
<accession>A0A8C3NH79</accession>
<dbReference type="Pfam" id="PF00473">
    <property type="entry name" value="CRF"/>
    <property type="match status" value="1"/>
</dbReference>
<keyword evidence="4" id="KW-0964">Secreted</keyword>
<dbReference type="PANTHER" id="PTHR17575:SF1">
    <property type="entry name" value="UROCORTIN-3"/>
    <property type="match status" value="1"/>
</dbReference>
<dbReference type="GO" id="GO:0005615">
    <property type="term" value="C:extracellular space"/>
    <property type="evidence" value="ECO:0007669"/>
    <property type="project" value="InterPro"/>
</dbReference>
<gene>
    <name evidence="8" type="primary">LOC115908422</name>
</gene>
<dbReference type="AlphaFoldDB" id="A0A8C3NH79"/>
<keyword evidence="6" id="KW-0732">Signal</keyword>
<evidence type="ECO:0000256" key="2">
    <source>
        <dbReference type="ARBA" id="ARBA00009287"/>
    </source>
</evidence>
<comment type="subunit">
    <text evidence="3">Binds with high affinity to CRF receptors 2-alpha and 2-beta.</text>
</comment>
<comment type="subcellular location">
    <subcellularLocation>
        <location evidence="1">Secreted</location>
    </subcellularLocation>
</comment>
<evidence type="ECO:0000256" key="1">
    <source>
        <dbReference type="ARBA" id="ARBA00004613"/>
    </source>
</evidence>
<keyword evidence="9" id="KW-1185">Reference proteome</keyword>
<dbReference type="GO" id="GO:0051431">
    <property type="term" value="F:corticotropin-releasing hormone receptor 2 binding"/>
    <property type="evidence" value="ECO:0007669"/>
    <property type="project" value="InterPro"/>
</dbReference>
<organism evidence="8 9">
    <name type="scientific">Geospiza parvula</name>
    <name type="common">Small tree-finch</name>
    <name type="synonym">Camarhynchus parvulus</name>
    <dbReference type="NCBI Taxonomy" id="87175"/>
    <lineage>
        <taxon>Eukaryota</taxon>
        <taxon>Metazoa</taxon>
        <taxon>Chordata</taxon>
        <taxon>Craniata</taxon>
        <taxon>Vertebrata</taxon>
        <taxon>Euteleostomi</taxon>
        <taxon>Archelosauria</taxon>
        <taxon>Archosauria</taxon>
        <taxon>Dinosauria</taxon>
        <taxon>Saurischia</taxon>
        <taxon>Theropoda</taxon>
        <taxon>Coelurosauria</taxon>
        <taxon>Aves</taxon>
        <taxon>Neognathae</taxon>
        <taxon>Neoaves</taxon>
        <taxon>Telluraves</taxon>
        <taxon>Australaves</taxon>
        <taxon>Passeriformes</taxon>
        <taxon>Thraupidae</taxon>
        <taxon>Camarhynchus</taxon>
    </lineage>
</organism>
<dbReference type="GO" id="GO:0005179">
    <property type="term" value="F:hormone activity"/>
    <property type="evidence" value="ECO:0007669"/>
    <property type="project" value="UniProtKB-KW"/>
</dbReference>
<dbReference type="GO" id="GO:0007189">
    <property type="term" value="P:adenylate cyclase-activating G protein-coupled receptor signaling pathway"/>
    <property type="evidence" value="ECO:0007669"/>
    <property type="project" value="TreeGrafter"/>
</dbReference>
<comment type="similarity">
    <text evidence="2">Belongs to the sauvagine/corticotropin-releasing factor/urotensin I family.</text>
</comment>
<evidence type="ECO:0000256" key="5">
    <source>
        <dbReference type="ARBA" id="ARBA00022702"/>
    </source>
</evidence>
<evidence type="ECO:0000256" key="4">
    <source>
        <dbReference type="ARBA" id="ARBA00022525"/>
    </source>
</evidence>
<dbReference type="PANTHER" id="PTHR17575">
    <property type="entry name" value="UROCORTIN-2 AND 3"/>
    <property type="match status" value="1"/>
</dbReference>
<evidence type="ECO:0000256" key="3">
    <source>
        <dbReference type="ARBA" id="ARBA00011328"/>
    </source>
</evidence>
<dbReference type="InterPro" id="IPR000187">
    <property type="entry name" value="CRF"/>
</dbReference>
<dbReference type="GO" id="GO:0007586">
    <property type="term" value="P:digestion"/>
    <property type="evidence" value="ECO:0007669"/>
    <property type="project" value="InterPro"/>
</dbReference>
<name>A0A8C3NH79_GEOPR</name>
<evidence type="ECO:0000256" key="6">
    <source>
        <dbReference type="ARBA" id="ARBA00022729"/>
    </source>
</evidence>
<dbReference type="InterPro" id="IPR024270">
    <property type="entry name" value="Urocortin_II/III"/>
</dbReference>
<reference evidence="8" key="3">
    <citation type="submission" date="2025-09" db="UniProtKB">
        <authorList>
            <consortium name="Ensembl"/>
        </authorList>
    </citation>
    <scope>IDENTIFICATION</scope>
</reference>
<sequence length="149" mass="16148">MLLSFLLLSVLLLLGPPAGAWEGPSRERLSAAPRGVDGGKLLRQDSTSHNKTLPALSKMRRGDDGSGAGSHPDEASLPPLEGSERQALHWLMSPATKRAAPSKKRRKVSLSLDVHTHLLKILLDLAREKELQAKAAANAELMARLGRRR</sequence>
<comment type="function">
    <text evidence="7">Suppresses food intake, delays gastric emptying and decreases heat-induced edema. Might represent an endogenous ligand for maintaining homeostasis after stress.</text>
</comment>
<dbReference type="Ensembl" id="ENSCPVT00000021948.2">
    <property type="protein sequence ID" value="ENSCPVP00000021010.1"/>
    <property type="gene ID" value="ENSCPVG00000015212.2"/>
</dbReference>
<reference evidence="8" key="1">
    <citation type="submission" date="2020-02" db="EMBL/GenBank/DDBJ databases">
        <authorList>
            <person name="Enbody D E."/>
            <person name="Pettersson E M."/>
        </authorList>
    </citation>
    <scope>NUCLEOTIDE SEQUENCE [LARGE SCALE GENOMIC DNA]</scope>
</reference>
<dbReference type="GO" id="GO:0009755">
    <property type="term" value="P:hormone-mediated signaling pathway"/>
    <property type="evidence" value="ECO:0007669"/>
    <property type="project" value="TreeGrafter"/>
</dbReference>
<protein>
    <submittedName>
        <fullName evidence="8">Uncharacterized protein</fullName>
    </submittedName>
</protein>
<reference evidence="8" key="2">
    <citation type="submission" date="2025-08" db="UniProtKB">
        <authorList>
            <consortium name="Ensembl"/>
        </authorList>
    </citation>
    <scope>IDENTIFICATION</scope>
</reference>
<dbReference type="GO" id="GO:0031669">
    <property type="term" value="P:cellular response to nutrient levels"/>
    <property type="evidence" value="ECO:0007669"/>
    <property type="project" value="TreeGrafter"/>
</dbReference>
<evidence type="ECO:0000313" key="9">
    <source>
        <dbReference type="Proteomes" id="UP000694382"/>
    </source>
</evidence>
<evidence type="ECO:0000313" key="8">
    <source>
        <dbReference type="Ensembl" id="ENSCPVP00000021010.1"/>
    </source>
</evidence>
<proteinExistence type="inferred from homology"/>